<protein>
    <submittedName>
        <fullName evidence="1">Uncharacterized protein</fullName>
    </submittedName>
</protein>
<organism evidence="1 2">
    <name type="scientific">Chryseobacterium arthrosphaerae</name>
    <dbReference type="NCBI Taxonomy" id="651561"/>
    <lineage>
        <taxon>Bacteria</taxon>
        <taxon>Pseudomonadati</taxon>
        <taxon>Bacteroidota</taxon>
        <taxon>Flavobacteriia</taxon>
        <taxon>Flavobacteriales</taxon>
        <taxon>Weeksellaceae</taxon>
        <taxon>Chryseobacterium group</taxon>
        <taxon>Chryseobacterium</taxon>
    </lineage>
</organism>
<dbReference type="Gene3D" id="3.40.1580.10">
    <property type="entry name" value="SMI1/KNR4-like"/>
    <property type="match status" value="1"/>
</dbReference>
<accession>A0A1B8ZQA3</accession>
<sequence length="165" mass="19314">MNALSTSPDFFTKDDVNESLHKEFHLRYPHIPDDYLTFLNTFSLLTNLSDTTWFNSISDFNGTNDESAFSWNEFELQSLEALEGDSENQEKIKAFWDQHLPIILSVKNGYAYFAINVSEENFGKIYYGEEPEFEETEWVSQDFTSFIEALKNQSLHKKYLEVFSI</sequence>
<dbReference type="SUPFAM" id="SSF160631">
    <property type="entry name" value="SMI1/KNR4-like"/>
    <property type="match status" value="1"/>
</dbReference>
<dbReference type="OrthoDB" id="5061673at2"/>
<dbReference type="InterPro" id="IPR037883">
    <property type="entry name" value="Knr4/Smi1-like_sf"/>
</dbReference>
<proteinExistence type="predicted"/>
<dbReference type="RefSeq" id="WP_065397770.1">
    <property type="nucleotide sequence ID" value="NZ_CP033811.1"/>
</dbReference>
<evidence type="ECO:0000313" key="1">
    <source>
        <dbReference type="EMBL" id="OCA73773.1"/>
    </source>
</evidence>
<reference evidence="2" key="1">
    <citation type="submission" date="2016-07" db="EMBL/GenBank/DDBJ databases">
        <authorList>
            <person name="Florea S."/>
            <person name="Webb J.S."/>
            <person name="Jaromczyk J."/>
            <person name="Schardl C.L."/>
        </authorList>
    </citation>
    <scope>NUCLEOTIDE SEQUENCE [LARGE SCALE GENOMIC DNA]</scope>
    <source>
        <strain evidence="2">CC-VM-7</strain>
    </source>
</reference>
<name>A0A1B8ZQA3_9FLAO</name>
<evidence type="ECO:0000313" key="2">
    <source>
        <dbReference type="Proteomes" id="UP000093432"/>
    </source>
</evidence>
<gene>
    <name evidence="1" type="ORF">BBI00_05185</name>
</gene>
<dbReference type="KEGG" id="carh:EGY05_08605"/>
<dbReference type="AlphaFoldDB" id="A0A1B8ZQA3"/>
<dbReference type="Proteomes" id="UP000093432">
    <property type="component" value="Unassembled WGS sequence"/>
</dbReference>
<dbReference type="EMBL" id="MAYG01000001">
    <property type="protein sequence ID" value="OCA73773.1"/>
    <property type="molecule type" value="Genomic_DNA"/>
</dbReference>
<dbReference type="STRING" id="651561.BBI00_05185"/>
<comment type="caution">
    <text evidence="1">The sequence shown here is derived from an EMBL/GenBank/DDBJ whole genome shotgun (WGS) entry which is preliminary data.</text>
</comment>